<feature type="domain" description="Ice-binding protein C-terminal" evidence="2">
    <location>
        <begin position="226"/>
        <end position="250"/>
    </location>
</feature>
<comment type="caution">
    <text evidence="3">The sequence shown here is derived from an EMBL/GenBank/DDBJ whole genome shotgun (WGS) entry which is preliminary data.</text>
</comment>
<proteinExistence type="predicted"/>
<dbReference type="PATRIC" id="fig|1121439.3.peg.2646"/>
<evidence type="ECO:0000313" key="3">
    <source>
        <dbReference type="EMBL" id="EPR30540.1"/>
    </source>
</evidence>
<sequence>MKKAVFLFALLSCMLFAPNARADFVFGDGTIHWPGFPSQNAKYGAEQNSKDVWGTPDILGGVFTFDGHYLTGIQIDYKYPTQSGWDAFAPADWFFDVNADGTWDYVITSQERLTDYATARQPGDWAVYGVSLDFADPGSYYFSVAPSGFLPRYDHPVKADLGDSELLGYAEFSGWRNSKPNTSTTYTALWDLSNSPIFFGGNGGEFIYGFALTCANDVLYGTGPVPTPEPGTMLLLLGGAGAMFARRLRKMS</sequence>
<keyword evidence="1" id="KW-0732">Signal</keyword>
<dbReference type="Proteomes" id="UP000014975">
    <property type="component" value="Unassembled WGS sequence"/>
</dbReference>
<evidence type="ECO:0000259" key="2">
    <source>
        <dbReference type="Pfam" id="PF07589"/>
    </source>
</evidence>
<dbReference type="AlphaFoldDB" id="S7T1Z4"/>
<dbReference type="RefSeq" id="WP_020887959.1">
    <property type="nucleotide sequence ID" value="NZ_ATHI01000031.1"/>
</dbReference>
<reference evidence="3 4" key="1">
    <citation type="journal article" date="2013" name="Genome Announc.">
        <title>Draft genome sequences for three mercury-methylating, sulfate-reducing bacteria.</title>
        <authorList>
            <person name="Brown S.D."/>
            <person name="Hurt R.A.Jr."/>
            <person name="Gilmour C.C."/>
            <person name="Elias D.A."/>
        </authorList>
    </citation>
    <scope>NUCLEOTIDE SEQUENCE [LARGE SCALE GENOMIC DNA]</scope>
    <source>
        <strain evidence="3 4">DSM 16529</strain>
    </source>
</reference>
<feature type="chain" id="PRO_5004556849" evidence="1">
    <location>
        <begin position="23"/>
        <end position="252"/>
    </location>
</feature>
<evidence type="ECO:0000313" key="4">
    <source>
        <dbReference type="Proteomes" id="UP000014975"/>
    </source>
</evidence>
<dbReference type="InterPro" id="IPR013424">
    <property type="entry name" value="Ice-binding_C"/>
</dbReference>
<dbReference type="NCBIfam" id="TIGR02595">
    <property type="entry name" value="PEP_CTERM"/>
    <property type="match status" value="1"/>
</dbReference>
<dbReference type="eggNOG" id="ENOG5031GQB">
    <property type="taxonomic scope" value="Bacteria"/>
</dbReference>
<dbReference type="Pfam" id="PF07589">
    <property type="entry name" value="PEP-CTERM"/>
    <property type="match status" value="1"/>
</dbReference>
<dbReference type="EMBL" id="ATHI01000031">
    <property type="protein sequence ID" value="EPR30540.1"/>
    <property type="molecule type" value="Genomic_DNA"/>
</dbReference>
<evidence type="ECO:0000256" key="1">
    <source>
        <dbReference type="SAM" id="SignalP"/>
    </source>
</evidence>
<dbReference type="OrthoDB" id="5465043at2"/>
<gene>
    <name evidence="3" type="ORF">dsat_1262</name>
</gene>
<name>S7T1Z4_9BACT</name>
<organism evidence="3 4">
    <name type="scientific">Alkalidesulfovibrio alkalitolerans DSM 16529</name>
    <dbReference type="NCBI Taxonomy" id="1121439"/>
    <lineage>
        <taxon>Bacteria</taxon>
        <taxon>Pseudomonadati</taxon>
        <taxon>Thermodesulfobacteriota</taxon>
        <taxon>Desulfovibrionia</taxon>
        <taxon>Desulfovibrionales</taxon>
        <taxon>Desulfovibrionaceae</taxon>
        <taxon>Alkalidesulfovibrio</taxon>
    </lineage>
</organism>
<protein>
    <submittedName>
        <fullName evidence="3">PEP motif putative anchor domain protein</fullName>
    </submittedName>
</protein>
<keyword evidence="4" id="KW-1185">Reference proteome</keyword>
<accession>S7T1Z4</accession>
<feature type="signal peptide" evidence="1">
    <location>
        <begin position="1"/>
        <end position="22"/>
    </location>
</feature>